<reference evidence="2" key="2">
    <citation type="submission" date="2008-08" db="EMBL/GenBank/DDBJ databases">
        <authorList>
            <consortium name="Diatom Consortium"/>
            <person name="Grigoriev I."/>
            <person name="Grimwood J."/>
            <person name="Kuo A."/>
            <person name="Otillar R.P."/>
            <person name="Salamov A."/>
            <person name="Detter J.C."/>
            <person name="Lindquist E."/>
            <person name="Shapiro H."/>
            <person name="Lucas S."/>
            <person name="Glavina del Rio T."/>
            <person name="Pitluck S."/>
            <person name="Rokhsar D."/>
            <person name="Bowler C."/>
        </authorList>
    </citation>
    <scope>GENOME REANNOTATION</scope>
    <source>
        <strain evidence="2">CCAP 1055/1</strain>
    </source>
</reference>
<protein>
    <submittedName>
        <fullName evidence="1">Uncharacterized protein</fullName>
    </submittedName>
</protein>
<dbReference type="EMBL" id="CM000607">
    <property type="protein sequence ID" value="EEC49986.1"/>
    <property type="molecule type" value="Genomic_DNA"/>
</dbReference>
<dbReference type="AlphaFoldDB" id="B7FUH3"/>
<dbReference type="OrthoDB" id="191686at2759"/>
<evidence type="ECO:0000313" key="2">
    <source>
        <dbReference type="Proteomes" id="UP000000759"/>
    </source>
</evidence>
<dbReference type="InParanoid" id="B7FUH3"/>
<gene>
    <name evidence="1" type="ORF">PHATRDRAFT_44552</name>
</gene>
<proteinExistence type="predicted"/>
<sequence>MYSSRSVNCLRHRQILSKGNCATPQRSTNTFFQNFQQKLPVVSHRSAFYQFRYLSSAAANMSKDVAFAAAGATKKTTSDSSNIFIDNIGTIFLSAIGLIVASLVRSSYGTSNKNKVRDAIEEEAAIDPLEMDDLRIANSELNLSVFSKVSNDLFDVFPDGQATYHDLVYQVRQSLQHQVDANDKLGMVGTIEFGHILDRVTLGALRKHQQSTDEPQPLLFWLTALSLALNAPVPDRIQMLFKIAHQQHEVVTIDEVRRMVGYLQDTCQLLGRSDG</sequence>
<dbReference type="KEGG" id="pti:PHATRDRAFT_44552"/>
<dbReference type="RefSeq" id="XP_002178321.1">
    <property type="nucleotide sequence ID" value="XM_002178285.1"/>
</dbReference>
<dbReference type="HOGENOM" id="CLU_832780_0_0_1"/>
<organism evidence="1 2">
    <name type="scientific">Phaeodactylum tricornutum (strain CCAP 1055/1)</name>
    <dbReference type="NCBI Taxonomy" id="556484"/>
    <lineage>
        <taxon>Eukaryota</taxon>
        <taxon>Sar</taxon>
        <taxon>Stramenopiles</taxon>
        <taxon>Ochrophyta</taxon>
        <taxon>Bacillariophyta</taxon>
        <taxon>Bacillariophyceae</taxon>
        <taxon>Bacillariophycidae</taxon>
        <taxon>Naviculales</taxon>
        <taxon>Phaeodactylaceae</taxon>
        <taxon>Phaeodactylum</taxon>
    </lineage>
</organism>
<keyword evidence="2" id="KW-1185">Reference proteome</keyword>
<dbReference type="GeneID" id="7197798"/>
<evidence type="ECO:0000313" key="1">
    <source>
        <dbReference type="EMBL" id="EEC49986.1"/>
    </source>
</evidence>
<reference evidence="1 2" key="1">
    <citation type="journal article" date="2008" name="Nature">
        <title>The Phaeodactylum genome reveals the evolutionary history of diatom genomes.</title>
        <authorList>
            <person name="Bowler C."/>
            <person name="Allen A.E."/>
            <person name="Badger J.H."/>
            <person name="Grimwood J."/>
            <person name="Jabbari K."/>
            <person name="Kuo A."/>
            <person name="Maheswari U."/>
            <person name="Martens C."/>
            <person name="Maumus F."/>
            <person name="Otillar R.P."/>
            <person name="Rayko E."/>
            <person name="Salamov A."/>
            <person name="Vandepoele K."/>
            <person name="Beszteri B."/>
            <person name="Gruber A."/>
            <person name="Heijde M."/>
            <person name="Katinka M."/>
            <person name="Mock T."/>
            <person name="Valentin K."/>
            <person name="Verret F."/>
            <person name="Berges J.A."/>
            <person name="Brownlee C."/>
            <person name="Cadoret J.P."/>
            <person name="Chiovitti A."/>
            <person name="Choi C.J."/>
            <person name="Coesel S."/>
            <person name="De Martino A."/>
            <person name="Detter J.C."/>
            <person name="Durkin C."/>
            <person name="Falciatore A."/>
            <person name="Fournet J."/>
            <person name="Haruta M."/>
            <person name="Huysman M.J."/>
            <person name="Jenkins B.D."/>
            <person name="Jiroutova K."/>
            <person name="Jorgensen R.E."/>
            <person name="Joubert Y."/>
            <person name="Kaplan A."/>
            <person name="Kroger N."/>
            <person name="Kroth P.G."/>
            <person name="La Roche J."/>
            <person name="Lindquist E."/>
            <person name="Lommer M."/>
            <person name="Martin-Jezequel V."/>
            <person name="Lopez P.J."/>
            <person name="Lucas S."/>
            <person name="Mangogna M."/>
            <person name="McGinnis K."/>
            <person name="Medlin L.K."/>
            <person name="Montsant A."/>
            <person name="Oudot-Le Secq M.P."/>
            <person name="Napoli C."/>
            <person name="Obornik M."/>
            <person name="Parker M.S."/>
            <person name="Petit J.L."/>
            <person name="Porcel B.M."/>
            <person name="Poulsen N."/>
            <person name="Robison M."/>
            <person name="Rychlewski L."/>
            <person name="Rynearson T.A."/>
            <person name="Schmutz J."/>
            <person name="Shapiro H."/>
            <person name="Siaut M."/>
            <person name="Stanley M."/>
            <person name="Sussman M.R."/>
            <person name="Taylor A.R."/>
            <person name="Vardi A."/>
            <person name="von Dassow P."/>
            <person name="Vyverman W."/>
            <person name="Willis A."/>
            <person name="Wyrwicz L.S."/>
            <person name="Rokhsar D.S."/>
            <person name="Weissenbach J."/>
            <person name="Armbrust E.V."/>
            <person name="Green B.R."/>
            <person name="Van de Peer Y."/>
            <person name="Grigoriev I.V."/>
        </authorList>
    </citation>
    <scope>NUCLEOTIDE SEQUENCE [LARGE SCALE GENOMIC DNA]</scope>
    <source>
        <strain evidence="1 2">CCAP 1055/1</strain>
    </source>
</reference>
<name>B7FUH3_PHATC</name>
<dbReference type="Proteomes" id="UP000000759">
    <property type="component" value="Chromosome 4"/>
</dbReference>
<dbReference type="PaxDb" id="2850-Phatr44552"/>
<accession>B7FUH3</accession>
<dbReference type="eggNOG" id="ENOG502SF2Z">
    <property type="taxonomic scope" value="Eukaryota"/>
</dbReference>